<dbReference type="PANTHER" id="PTHR19134">
    <property type="entry name" value="RECEPTOR-TYPE TYROSINE-PROTEIN PHOSPHATASE"/>
    <property type="match status" value="1"/>
</dbReference>
<dbReference type="EMBL" id="JAFJMO010000006">
    <property type="protein sequence ID" value="KAJ8274679.1"/>
    <property type="molecule type" value="Genomic_DNA"/>
</dbReference>
<dbReference type="Proteomes" id="UP001152803">
    <property type="component" value="Unassembled WGS sequence"/>
</dbReference>
<reference evidence="4" key="1">
    <citation type="journal article" date="2023" name="Science">
        <title>Genome structures resolve the early diversification of teleost fishes.</title>
        <authorList>
            <person name="Parey E."/>
            <person name="Louis A."/>
            <person name="Montfort J."/>
            <person name="Bouchez O."/>
            <person name="Roques C."/>
            <person name="Iampietro C."/>
            <person name="Lluch J."/>
            <person name="Castinel A."/>
            <person name="Donnadieu C."/>
            <person name="Desvignes T."/>
            <person name="Floi Bucao C."/>
            <person name="Jouanno E."/>
            <person name="Wen M."/>
            <person name="Mejri S."/>
            <person name="Dirks R."/>
            <person name="Jansen H."/>
            <person name="Henkel C."/>
            <person name="Chen W.J."/>
            <person name="Zahm M."/>
            <person name="Cabau C."/>
            <person name="Klopp C."/>
            <person name="Thompson A.W."/>
            <person name="Robinson-Rechavi M."/>
            <person name="Braasch I."/>
            <person name="Lecointre G."/>
            <person name="Bobe J."/>
            <person name="Postlethwait J.H."/>
            <person name="Berthelot C."/>
            <person name="Roest Crollius H."/>
            <person name="Guiguen Y."/>
        </authorList>
    </citation>
    <scope>NUCLEOTIDE SEQUENCE</scope>
    <source>
        <strain evidence="4">Concon-B</strain>
    </source>
</reference>
<dbReference type="PROSITE" id="PS50055">
    <property type="entry name" value="TYR_PHOSPHATASE_PTP"/>
    <property type="match status" value="1"/>
</dbReference>
<dbReference type="OrthoDB" id="6144703at2759"/>
<keyword evidence="2" id="KW-0378">Hydrolase</keyword>
<protein>
    <recommendedName>
        <fullName evidence="1">protein-tyrosine-phosphatase</fullName>
        <ecNumber evidence="1">3.1.3.48</ecNumber>
    </recommendedName>
</protein>
<dbReference type="AlphaFoldDB" id="A0A9Q1DLR1"/>
<dbReference type="InterPro" id="IPR000242">
    <property type="entry name" value="PTP_cat"/>
</dbReference>
<accession>A0A9Q1DLR1</accession>
<keyword evidence="2" id="KW-0904">Protein phosphatase</keyword>
<dbReference type="EC" id="3.1.3.48" evidence="1"/>
<sequence>MKVKAGYRQKDCNIATQGPLAQTVEVFWKMEWEWRSRSAVMLTELQEREQPCGSARTADFVFGPPPGSEEQGQWDCGYAQQLQERLCITHDSRHAQVSSGMRQKMAYNVCCQGPDFAPGDRV</sequence>
<dbReference type="InterPro" id="IPR050348">
    <property type="entry name" value="Protein-Tyr_Phosphatase"/>
</dbReference>
<dbReference type="InterPro" id="IPR029021">
    <property type="entry name" value="Prot-tyrosine_phosphatase-like"/>
</dbReference>
<proteinExistence type="predicted"/>
<gene>
    <name evidence="4" type="ORF">COCON_G00093040</name>
</gene>
<dbReference type="PANTHER" id="PTHR19134:SF531">
    <property type="entry name" value="TYROSINE-PROTEIN PHOSPHATASE LAR"/>
    <property type="match status" value="1"/>
</dbReference>
<evidence type="ECO:0000256" key="1">
    <source>
        <dbReference type="ARBA" id="ARBA00013064"/>
    </source>
</evidence>
<dbReference type="GO" id="GO:0004725">
    <property type="term" value="F:protein tyrosine phosphatase activity"/>
    <property type="evidence" value="ECO:0007669"/>
    <property type="project" value="UniProtKB-EC"/>
</dbReference>
<evidence type="ECO:0000313" key="4">
    <source>
        <dbReference type="EMBL" id="KAJ8274679.1"/>
    </source>
</evidence>
<name>A0A9Q1DLR1_CONCO</name>
<evidence type="ECO:0000256" key="2">
    <source>
        <dbReference type="ARBA" id="ARBA00022912"/>
    </source>
</evidence>
<evidence type="ECO:0000313" key="5">
    <source>
        <dbReference type="Proteomes" id="UP001152803"/>
    </source>
</evidence>
<feature type="domain" description="Tyrosine-protein phosphatase" evidence="3">
    <location>
        <begin position="1"/>
        <end position="52"/>
    </location>
</feature>
<dbReference type="SUPFAM" id="SSF52799">
    <property type="entry name" value="(Phosphotyrosine protein) phosphatases II"/>
    <property type="match status" value="1"/>
</dbReference>
<keyword evidence="5" id="KW-1185">Reference proteome</keyword>
<dbReference type="Pfam" id="PF00102">
    <property type="entry name" value="Y_phosphatase"/>
    <property type="match status" value="1"/>
</dbReference>
<evidence type="ECO:0000259" key="3">
    <source>
        <dbReference type="PROSITE" id="PS50055"/>
    </source>
</evidence>
<dbReference type="Gene3D" id="3.90.190.10">
    <property type="entry name" value="Protein tyrosine phosphatase superfamily"/>
    <property type="match status" value="1"/>
</dbReference>
<comment type="caution">
    <text evidence="4">The sequence shown here is derived from an EMBL/GenBank/DDBJ whole genome shotgun (WGS) entry which is preliminary data.</text>
</comment>
<organism evidence="4 5">
    <name type="scientific">Conger conger</name>
    <name type="common">Conger eel</name>
    <name type="synonym">Muraena conger</name>
    <dbReference type="NCBI Taxonomy" id="82655"/>
    <lineage>
        <taxon>Eukaryota</taxon>
        <taxon>Metazoa</taxon>
        <taxon>Chordata</taxon>
        <taxon>Craniata</taxon>
        <taxon>Vertebrata</taxon>
        <taxon>Euteleostomi</taxon>
        <taxon>Actinopterygii</taxon>
        <taxon>Neopterygii</taxon>
        <taxon>Teleostei</taxon>
        <taxon>Anguilliformes</taxon>
        <taxon>Congridae</taxon>
        <taxon>Conger</taxon>
    </lineage>
</organism>